<dbReference type="AlphaFoldDB" id="A0AAV7S7K2"/>
<organism evidence="1 2">
    <name type="scientific">Pleurodeles waltl</name>
    <name type="common">Iberian ribbed newt</name>
    <dbReference type="NCBI Taxonomy" id="8319"/>
    <lineage>
        <taxon>Eukaryota</taxon>
        <taxon>Metazoa</taxon>
        <taxon>Chordata</taxon>
        <taxon>Craniata</taxon>
        <taxon>Vertebrata</taxon>
        <taxon>Euteleostomi</taxon>
        <taxon>Amphibia</taxon>
        <taxon>Batrachia</taxon>
        <taxon>Caudata</taxon>
        <taxon>Salamandroidea</taxon>
        <taxon>Salamandridae</taxon>
        <taxon>Pleurodelinae</taxon>
        <taxon>Pleurodeles</taxon>
    </lineage>
</organism>
<dbReference type="Proteomes" id="UP001066276">
    <property type="component" value="Chromosome 4_2"/>
</dbReference>
<accession>A0AAV7S7K2</accession>
<evidence type="ECO:0000313" key="1">
    <source>
        <dbReference type="EMBL" id="KAJ1160157.1"/>
    </source>
</evidence>
<gene>
    <name evidence="1" type="ORF">NDU88_000659</name>
</gene>
<name>A0AAV7S7K2_PLEWA</name>
<proteinExistence type="predicted"/>
<sequence>MERSGCPGSGLPAGLFGSKTGFFGIEKDGVEDGLGSENDFRDLDMEERCLLGSETELRLESDGFRGVAFGVELVGWSLSVFFRVEPWFSSSGESKA</sequence>
<keyword evidence="2" id="KW-1185">Reference proteome</keyword>
<comment type="caution">
    <text evidence="1">The sequence shown here is derived from an EMBL/GenBank/DDBJ whole genome shotgun (WGS) entry which is preliminary data.</text>
</comment>
<dbReference type="EMBL" id="JANPWB010000008">
    <property type="protein sequence ID" value="KAJ1160157.1"/>
    <property type="molecule type" value="Genomic_DNA"/>
</dbReference>
<protein>
    <submittedName>
        <fullName evidence="1">Uncharacterized protein</fullName>
    </submittedName>
</protein>
<evidence type="ECO:0000313" key="2">
    <source>
        <dbReference type="Proteomes" id="UP001066276"/>
    </source>
</evidence>
<reference evidence="1" key="1">
    <citation type="journal article" date="2022" name="bioRxiv">
        <title>Sequencing and chromosome-scale assembly of the giantPleurodeles waltlgenome.</title>
        <authorList>
            <person name="Brown T."/>
            <person name="Elewa A."/>
            <person name="Iarovenko S."/>
            <person name="Subramanian E."/>
            <person name="Araus A.J."/>
            <person name="Petzold A."/>
            <person name="Susuki M."/>
            <person name="Suzuki K.-i.T."/>
            <person name="Hayashi T."/>
            <person name="Toyoda A."/>
            <person name="Oliveira C."/>
            <person name="Osipova E."/>
            <person name="Leigh N.D."/>
            <person name="Simon A."/>
            <person name="Yun M.H."/>
        </authorList>
    </citation>
    <scope>NUCLEOTIDE SEQUENCE</scope>
    <source>
        <strain evidence="1">20211129_DDA</strain>
        <tissue evidence="1">Liver</tissue>
    </source>
</reference>